<dbReference type="EMBL" id="LJNI01000061">
    <property type="protein sequence ID" value="KPJ72688.1"/>
    <property type="molecule type" value="Genomic_DNA"/>
</dbReference>
<dbReference type="PATRIC" id="fig|1703772.3.peg.1717"/>
<protein>
    <recommendedName>
        <fullName evidence="1">Secretion system C-terminal sorting domain-containing protein</fullName>
    </recommendedName>
</protein>
<evidence type="ECO:0000259" key="1">
    <source>
        <dbReference type="Pfam" id="PF18962"/>
    </source>
</evidence>
<accession>A0A0S7YDC3</accession>
<feature type="domain" description="Secretion system C-terminal sorting" evidence="1">
    <location>
        <begin position="318"/>
        <end position="365"/>
    </location>
</feature>
<evidence type="ECO:0000313" key="2">
    <source>
        <dbReference type="EMBL" id="KPJ72688.1"/>
    </source>
</evidence>
<reference evidence="2 3" key="1">
    <citation type="journal article" date="2015" name="Microbiome">
        <title>Genomic resolution of linkages in carbon, nitrogen, and sulfur cycling among widespread estuary sediment bacteria.</title>
        <authorList>
            <person name="Baker B.J."/>
            <person name="Lazar C.S."/>
            <person name="Teske A.P."/>
            <person name="Dick G.J."/>
        </authorList>
    </citation>
    <scope>NUCLEOTIDE SEQUENCE [LARGE SCALE GENOMIC DNA]</scope>
    <source>
        <strain evidence="2">DG_78</strain>
    </source>
</reference>
<dbReference type="InterPro" id="IPR026444">
    <property type="entry name" value="Secre_tail"/>
</dbReference>
<dbReference type="Pfam" id="PF18962">
    <property type="entry name" value="Por_Secre_tail"/>
    <property type="match status" value="1"/>
</dbReference>
<comment type="caution">
    <text evidence="2">The sequence shown here is derived from an EMBL/GenBank/DDBJ whole genome shotgun (WGS) entry which is preliminary data.</text>
</comment>
<dbReference type="AlphaFoldDB" id="A0A0S7YDC3"/>
<dbReference type="Proteomes" id="UP000051012">
    <property type="component" value="Unassembled WGS sequence"/>
</dbReference>
<sequence length="370" mass="37258">MITLLLASMLIGYIYEDADSLIVYNDSLIICGLHHYNIKVTIAQNSKLTVRPWSGTADSTGWLYLDAPLISIEDSSLISGSGAGYYGGSTSDHPNGYGPGGGGSGTSGGGGGAGYGGAGGTGGDVTPGAGGITYGDVSDTLIDMGSGGGAGRLGFVDGVGSSGGASVFLRGKKICVDTSTIEVNGKHGNDGALEAGGGGSGGGIAIWSDSIALHSSTISVGGGDGGDAEFGGGGGAGGGRIKIFYSASFDTSELTVFRQGGAPGTGFYGNPEPGAIGSLYIGPVLGVTEIAQTPYVKFLIQPTVVRKTMTVIIDNPPHTVRLYDVSGRIVHVIAIVNTIEYIDLSDLQQGIYFVQLSGERSPTIKIILLK</sequence>
<proteinExistence type="predicted"/>
<gene>
    <name evidence="2" type="ORF">AMJ52_05535</name>
</gene>
<dbReference type="NCBIfam" id="TIGR04183">
    <property type="entry name" value="Por_Secre_tail"/>
    <property type="match status" value="1"/>
</dbReference>
<organism evidence="2 3">
    <name type="scientific">candidate division TA06 bacterium DG_78</name>
    <dbReference type="NCBI Taxonomy" id="1703772"/>
    <lineage>
        <taxon>Bacteria</taxon>
        <taxon>Bacteria division TA06</taxon>
    </lineage>
</organism>
<evidence type="ECO:0000313" key="3">
    <source>
        <dbReference type="Proteomes" id="UP000051012"/>
    </source>
</evidence>
<name>A0A0S7YDC3_UNCT6</name>